<dbReference type="PRINTS" id="PR00502">
    <property type="entry name" value="NUDIXFAMILY"/>
</dbReference>
<dbReference type="PROSITE" id="PS00893">
    <property type="entry name" value="NUDIX_BOX"/>
    <property type="match status" value="1"/>
</dbReference>
<comment type="similarity">
    <text evidence="3">Belongs to the Nudix hydrolase family.</text>
</comment>
<dbReference type="InterPro" id="IPR020084">
    <property type="entry name" value="NUDIX_hydrolase_CS"/>
</dbReference>
<protein>
    <submittedName>
        <fullName evidence="5">ADP-ribose pyrophosphatase</fullName>
    </submittedName>
</protein>
<organism evidence="5 6">
    <name type="scientific">Pseudocercospora fuligena</name>
    <dbReference type="NCBI Taxonomy" id="685502"/>
    <lineage>
        <taxon>Eukaryota</taxon>
        <taxon>Fungi</taxon>
        <taxon>Dikarya</taxon>
        <taxon>Ascomycota</taxon>
        <taxon>Pezizomycotina</taxon>
        <taxon>Dothideomycetes</taxon>
        <taxon>Dothideomycetidae</taxon>
        <taxon>Mycosphaerellales</taxon>
        <taxon>Mycosphaerellaceae</taxon>
        <taxon>Pseudocercospora</taxon>
    </lineage>
</organism>
<accession>A0A8H6RHF4</accession>
<dbReference type="AlphaFoldDB" id="A0A8H6RHF4"/>
<comment type="cofactor">
    <cofactor evidence="1">
        <name>Mg(2+)</name>
        <dbReference type="ChEBI" id="CHEBI:18420"/>
    </cofactor>
</comment>
<evidence type="ECO:0000256" key="3">
    <source>
        <dbReference type="RuleBase" id="RU003476"/>
    </source>
</evidence>
<dbReference type="Gene3D" id="3.90.79.10">
    <property type="entry name" value="Nucleoside Triphosphate Pyrophosphohydrolase"/>
    <property type="match status" value="1"/>
</dbReference>
<reference evidence="5" key="1">
    <citation type="submission" date="2020-04" db="EMBL/GenBank/DDBJ databases">
        <title>Draft genome resource of the tomato pathogen Pseudocercospora fuligena.</title>
        <authorList>
            <person name="Zaccaron A."/>
        </authorList>
    </citation>
    <scope>NUCLEOTIDE SEQUENCE</scope>
    <source>
        <strain evidence="5">PF001</strain>
    </source>
</reference>
<dbReference type="InterPro" id="IPR020476">
    <property type="entry name" value="Nudix_hydrolase"/>
</dbReference>
<gene>
    <name evidence="5" type="ORF">HII31_06925</name>
</gene>
<sequence>MVHHHRSLLLHPRMADTVQCIDVFGKLHQTLRTELQWRPAAYGIVIKDRQVLLLRQFGGEYDLPGGGVNIGEDPKTAAIREIKEESGIEAENPVLLGVESSLFRASHSDNKSYHSLLLYYSCSYVSGHISVSSLDETESRYIDTAEWVDLKLIDSIKISSTVDSRPYIKQASC</sequence>
<dbReference type="CDD" id="cd02883">
    <property type="entry name" value="NUDIX_Hydrolase"/>
    <property type="match status" value="1"/>
</dbReference>
<dbReference type="Pfam" id="PF00293">
    <property type="entry name" value="NUDIX"/>
    <property type="match status" value="1"/>
</dbReference>
<evidence type="ECO:0000256" key="2">
    <source>
        <dbReference type="ARBA" id="ARBA00022801"/>
    </source>
</evidence>
<dbReference type="SUPFAM" id="SSF55811">
    <property type="entry name" value="Nudix"/>
    <property type="match status" value="1"/>
</dbReference>
<comment type="caution">
    <text evidence="5">The sequence shown here is derived from an EMBL/GenBank/DDBJ whole genome shotgun (WGS) entry which is preliminary data.</text>
</comment>
<evidence type="ECO:0000313" key="6">
    <source>
        <dbReference type="Proteomes" id="UP000660729"/>
    </source>
</evidence>
<feature type="domain" description="Nudix hydrolase" evidence="4">
    <location>
        <begin position="38"/>
        <end position="153"/>
    </location>
</feature>
<dbReference type="InterPro" id="IPR015797">
    <property type="entry name" value="NUDIX_hydrolase-like_dom_sf"/>
</dbReference>
<dbReference type="PANTHER" id="PTHR43046">
    <property type="entry name" value="GDP-MANNOSE MANNOSYL HYDROLASE"/>
    <property type="match status" value="1"/>
</dbReference>
<evidence type="ECO:0000259" key="4">
    <source>
        <dbReference type="Pfam" id="PF00293"/>
    </source>
</evidence>
<dbReference type="PANTHER" id="PTHR43046:SF14">
    <property type="entry name" value="MUTT_NUDIX FAMILY PROTEIN"/>
    <property type="match status" value="1"/>
</dbReference>
<dbReference type="EMBL" id="JABCIY010000155">
    <property type="protein sequence ID" value="KAF7191880.1"/>
    <property type="molecule type" value="Genomic_DNA"/>
</dbReference>
<dbReference type="Proteomes" id="UP000660729">
    <property type="component" value="Unassembled WGS sequence"/>
</dbReference>
<proteinExistence type="inferred from homology"/>
<keyword evidence="2 3" id="KW-0378">Hydrolase</keyword>
<dbReference type="OrthoDB" id="276276at2759"/>
<name>A0A8H6RHF4_9PEZI</name>
<evidence type="ECO:0000313" key="5">
    <source>
        <dbReference type="EMBL" id="KAF7191880.1"/>
    </source>
</evidence>
<dbReference type="GO" id="GO:0016787">
    <property type="term" value="F:hydrolase activity"/>
    <property type="evidence" value="ECO:0007669"/>
    <property type="project" value="UniProtKB-KW"/>
</dbReference>
<evidence type="ECO:0000256" key="1">
    <source>
        <dbReference type="ARBA" id="ARBA00001946"/>
    </source>
</evidence>
<dbReference type="InterPro" id="IPR000086">
    <property type="entry name" value="NUDIX_hydrolase_dom"/>
</dbReference>
<keyword evidence="6" id="KW-1185">Reference proteome</keyword>